<sequence length="150" mass="17102">MNDPDFFKHGQDLVKDGWVGDAGAWVTDDSNRVLLIQHSESVDQWGTPGGGHEPEESMEETALREVREETGIDCSITNVFWARRKTVVLKDDPDQRYYMLTVQFEAGYEGGEISISDDEILEARWFSESPDNVADFLEEKVRTWNSTIDP</sequence>
<dbReference type="Pfam" id="PF00293">
    <property type="entry name" value="NUDIX"/>
    <property type="match status" value="1"/>
</dbReference>
<dbReference type="InterPro" id="IPR020476">
    <property type="entry name" value="Nudix_hydrolase"/>
</dbReference>
<keyword evidence="2 4" id="KW-0378">Hydrolase</keyword>
<dbReference type="RefSeq" id="WP_267637752.1">
    <property type="nucleotide sequence ID" value="NZ_JAODIY010000010.1"/>
</dbReference>
<accession>A0ABD5X000</accession>
<comment type="caution">
    <text evidence="4">The sequence shown here is derived from an EMBL/GenBank/DDBJ whole genome shotgun (WGS) entry which is preliminary data.</text>
</comment>
<evidence type="ECO:0000313" key="5">
    <source>
        <dbReference type="Proteomes" id="UP001596414"/>
    </source>
</evidence>
<dbReference type="PANTHER" id="PTHR43046">
    <property type="entry name" value="GDP-MANNOSE MANNOSYL HYDROLASE"/>
    <property type="match status" value="1"/>
</dbReference>
<evidence type="ECO:0000256" key="2">
    <source>
        <dbReference type="ARBA" id="ARBA00022801"/>
    </source>
</evidence>
<dbReference type="AlphaFoldDB" id="A0ABD5X000"/>
<proteinExistence type="predicted"/>
<protein>
    <submittedName>
        <fullName evidence="4">NUDIX hydrolase</fullName>
        <ecNumber evidence="4">3.6.-.-</ecNumber>
    </submittedName>
</protein>
<dbReference type="InterPro" id="IPR015797">
    <property type="entry name" value="NUDIX_hydrolase-like_dom_sf"/>
</dbReference>
<dbReference type="SUPFAM" id="SSF55811">
    <property type="entry name" value="Nudix"/>
    <property type="match status" value="1"/>
</dbReference>
<dbReference type="PANTHER" id="PTHR43046:SF14">
    <property type="entry name" value="MUTT_NUDIX FAMILY PROTEIN"/>
    <property type="match status" value="1"/>
</dbReference>
<dbReference type="EC" id="3.6.-.-" evidence="4"/>
<dbReference type="InterPro" id="IPR020084">
    <property type="entry name" value="NUDIX_hydrolase_CS"/>
</dbReference>
<reference evidence="4 5" key="1">
    <citation type="journal article" date="2014" name="Int. J. Syst. Evol. Microbiol.">
        <title>Complete genome sequence of Corynebacterium casei LMG S-19264T (=DSM 44701T), isolated from a smear-ripened cheese.</title>
        <authorList>
            <consortium name="US DOE Joint Genome Institute (JGI-PGF)"/>
            <person name="Walter F."/>
            <person name="Albersmeier A."/>
            <person name="Kalinowski J."/>
            <person name="Ruckert C."/>
        </authorList>
    </citation>
    <scope>NUCLEOTIDE SEQUENCE [LARGE SCALE GENOMIC DNA]</scope>
    <source>
        <strain evidence="4 5">CGMCC 4.7215</strain>
    </source>
</reference>
<gene>
    <name evidence="4" type="ORF">ACFQJ7_00560</name>
</gene>
<evidence type="ECO:0000256" key="1">
    <source>
        <dbReference type="ARBA" id="ARBA00001946"/>
    </source>
</evidence>
<feature type="domain" description="Nudix hydrolase" evidence="3">
    <location>
        <begin position="17"/>
        <end position="147"/>
    </location>
</feature>
<dbReference type="PROSITE" id="PS00893">
    <property type="entry name" value="NUDIX_BOX"/>
    <property type="match status" value="1"/>
</dbReference>
<dbReference type="CDD" id="cd02883">
    <property type="entry name" value="NUDIX_Hydrolase"/>
    <property type="match status" value="1"/>
</dbReference>
<organism evidence="4 5">
    <name type="scientific">Halovenus rubra</name>
    <dbReference type="NCBI Taxonomy" id="869890"/>
    <lineage>
        <taxon>Archaea</taxon>
        <taxon>Methanobacteriati</taxon>
        <taxon>Methanobacteriota</taxon>
        <taxon>Stenosarchaea group</taxon>
        <taxon>Halobacteria</taxon>
        <taxon>Halobacteriales</taxon>
        <taxon>Haloarculaceae</taxon>
        <taxon>Halovenus</taxon>
    </lineage>
</organism>
<name>A0ABD5X000_9EURY</name>
<dbReference type="Proteomes" id="UP001596414">
    <property type="component" value="Unassembled WGS sequence"/>
</dbReference>
<comment type="cofactor">
    <cofactor evidence="1">
        <name>Mg(2+)</name>
        <dbReference type="ChEBI" id="CHEBI:18420"/>
    </cofactor>
</comment>
<dbReference type="GO" id="GO:0016787">
    <property type="term" value="F:hydrolase activity"/>
    <property type="evidence" value="ECO:0007669"/>
    <property type="project" value="UniProtKB-KW"/>
</dbReference>
<evidence type="ECO:0000313" key="4">
    <source>
        <dbReference type="EMBL" id="MFC7124535.1"/>
    </source>
</evidence>
<dbReference type="Gene3D" id="3.90.79.10">
    <property type="entry name" value="Nucleoside Triphosphate Pyrophosphohydrolase"/>
    <property type="match status" value="1"/>
</dbReference>
<dbReference type="PROSITE" id="PS51462">
    <property type="entry name" value="NUDIX"/>
    <property type="match status" value="1"/>
</dbReference>
<dbReference type="PRINTS" id="PR00502">
    <property type="entry name" value="NUDIXFAMILY"/>
</dbReference>
<evidence type="ECO:0000259" key="3">
    <source>
        <dbReference type="PROSITE" id="PS51462"/>
    </source>
</evidence>
<dbReference type="EMBL" id="JBHSZQ010000001">
    <property type="protein sequence ID" value="MFC7124535.1"/>
    <property type="molecule type" value="Genomic_DNA"/>
</dbReference>
<dbReference type="InterPro" id="IPR000086">
    <property type="entry name" value="NUDIX_hydrolase_dom"/>
</dbReference>